<dbReference type="EMBL" id="CADCWP010000259">
    <property type="protein sequence ID" value="CAA9581437.1"/>
    <property type="molecule type" value="Genomic_DNA"/>
</dbReference>
<accession>A0A6J4VMD7</accession>
<evidence type="ECO:0000259" key="2">
    <source>
        <dbReference type="Pfam" id="PF09557"/>
    </source>
</evidence>
<evidence type="ECO:0000313" key="3">
    <source>
        <dbReference type="EMBL" id="CAA9581437.1"/>
    </source>
</evidence>
<sequence length="289" mass="31922">MANNVIGVFDSASVADEVISDLTRSGFDSGVIHRYEGNSSDLESELQRSGLSSGEASEYAGSVHQDGALVVVQADDARTDEAVEIMNRYYTSSGDTTSEYASGYETQATGTANTGDARLDVVEEQLQIGKREVQRGGVRVRRVVSERDVEEQVTLRDETIRIDRHPVDRTVSGSSDLFTEQTIELTETDEEAVVAKEAHVVEEVVVGKDVQERTETVRDTVRRADVEIEQLGTAYGETLAGDERYAGREWHEVEGEARTNWERDNQGKGTWEEAQGSVKGAWDKLRGKR</sequence>
<dbReference type="AlphaFoldDB" id="A0A6J4VMD7"/>
<feature type="region of interest" description="Disordered" evidence="1">
    <location>
        <begin position="262"/>
        <end position="289"/>
    </location>
</feature>
<gene>
    <name evidence="3" type="ORF">AVDCRST_MAG86-2825</name>
</gene>
<dbReference type="Pfam" id="PF09557">
    <property type="entry name" value="DUF2382"/>
    <property type="match status" value="1"/>
</dbReference>
<dbReference type="PANTHER" id="PTHR38463">
    <property type="entry name" value="STRESS RESPONSE PROTEIN YSNF"/>
    <property type="match status" value="1"/>
</dbReference>
<name>A0A6J4VMD7_9DEIN</name>
<evidence type="ECO:0000256" key="1">
    <source>
        <dbReference type="SAM" id="MobiDB-lite"/>
    </source>
</evidence>
<dbReference type="InterPro" id="IPR052967">
    <property type="entry name" value="Stress_Response_Assoc"/>
</dbReference>
<proteinExistence type="predicted"/>
<reference evidence="3" key="1">
    <citation type="submission" date="2020-02" db="EMBL/GenBank/DDBJ databases">
        <authorList>
            <person name="Meier V. D."/>
        </authorList>
    </citation>
    <scope>NUCLEOTIDE SEQUENCE</scope>
    <source>
        <strain evidence="3">AVDCRST_MAG86</strain>
    </source>
</reference>
<dbReference type="InterPro" id="IPR019060">
    <property type="entry name" value="DUF2382"/>
</dbReference>
<organism evidence="3">
    <name type="scientific">uncultured Truepera sp</name>
    <dbReference type="NCBI Taxonomy" id="543023"/>
    <lineage>
        <taxon>Bacteria</taxon>
        <taxon>Thermotogati</taxon>
        <taxon>Deinococcota</taxon>
        <taxon>Deinococci</taxon>
        <taxon>Trueperales</taxon>
        <taxon>Trueperaceae</taxon>
        <taxon>Truepera</taxon>
        <taxon>environmental samples</taxon>
    </lineage>
</organism>
<protein>
    <recommendedName>
        <fullName evidence="2">DUF2382 domain-containing protein</fullName>
    </recommendedName>
</protein>
<feature type="domain" description="DUF2382" evidence="2">
    <location>
        <begin position="119"/>
        <end position="228"/>
    </location>
</feature>
<dbReference type="PANTHER" id="PTHR38463:SF1">
    <property type="entry name" value="STRESS RESPONSE PROTEIN YSNF"/>
    <property type="match status" value="1"/>
</dbReference>